<dbReference type="EMBL" id="CADCVX010000489">
    <property type="protein sequence ID" value="CAA9528666.1"/>
    <property type="molecule type" value="Genomic_DNA"/>
</dbReference>
<dbReference type="AlphaFoldDB" id="A0A6J4TP62"/>
<gene>
    <name evidence="1" type="ORF">AVDCRST_MAG91-2767</name>
</gene>
<proteinExistence type="predicted"/>
<evidence type="ECO:0000313" key="1">
    <source>
        <dbReference type="EMBL" id="CAA9528666.1"/>
    </source>
</evidence>
<reference evidence="1" key="1">
    <citation type="submission" date="2020-02" db="EMBL/GenBank/DDBJ databases">
        <authorList>
            <person name="Meier V. D."/>
        </authorList>
    </citation>
    <scope>NUCLEOTIDE SEQUENCE</scope>
    <source>
        <strain evidence="1">AVDCRST_MAG91</strain>
    </source>
</reference>
<sequence>MVQGSDATFELLQRFYNEFRDSRRDAESMKSRMAAMEQHMAAIVGDLAQVRIELDDIRSDVSRIKTRLDLVDA</sequence>
<organism evidence="1">
    <name type="scientific">uncultured Sphingomonadaceae bacterium</name>
    <dbReference type="NCBI Taxonomy" id="169976"/>
    <lineage>
        <taxon>Bacteria</taxon>
        <taxon>Pseudomonadati</taxon>
        <taxon>Pseudomonadota</taxon>
        <taxon>Alphaproteobacteria</taxon>
        <taxon>Sphingomonadales</taxon>
        <taxon>Sphingomonadaceae</taxon>
        <taxon>environmental samples</taxon>
    </lineage>
</organism>
<protein>
    <submittedName>
        <fullName evidence="1">Uncharacterized protein</fullName>
    </submittedName>
</protein>
<accession>A0A6J4TP62</accession>
<name>A0A6J4TP62_9SPHN</name>